<dbReference type="Pfam" id="PF02749">
    <property type="entry name" value="QRPTase_N"/>
    <property type="match status" value="1"/>
</dbReference>
<dbReference type="InterPro" id="IPR002638">
    <property type="entry name" value="Quinolinate_PRibosylTrfase_C"/>
</dbReference>
<evidence type="ECO:0000259" key="11">
    <source>
        <dbReference type="Pfam" id="PF02749"/>
    </source>
</evidence>
<dbReference type="InterPro" id="IPR022412">
    <property type="entry name" value="Quinolinate_PRibosylTrfase_N"/>
</dbReference>
<dbReference type="InterPro" id="IPR027277">
    <property type="entry name" value="NadC/ModD"/>
</dbReference>
<dbReference type="PANTHER" id="PTHR32179">
    <property type="entry name" value="NICOTINATE-NUCLEOTIDE PYROPHOSPHORYLASE [CARBOXYLATING]"/>
    <property type="match status" value="1"/>
</dbReference>
<dbReference type="GO" id="GO:0005737">
    <property type="term" value="C:cytoplasm"/>
    <property type="evidence" value="ECO:0007669"/>
    <property type="project" value="TreeGrafter"/>
</dbReference>
<dbReference type="UniPathway" id="UPA00253">
    <property type="reaction ID" value="UER00331"/>
</dbReference>
<dbReference type="SUPFAM" id="SSF54675">
    <property type="entry name" value="Nicotinate/Quinolinate PRTase N-terminal domain-like"/>
    <property type="match status" value="1"/>
</dbReference>
<dbReference type="OrthoDB" id="115072at2157"/>
<comment type="catalytic activity">
    <reaction evidence="8 9">
        <text>nicotinate beta-D-ribonucleotide + CO2 + diphosphate = quinolinate + 5-phospho-alpha-D-ribose 1-diphosphate + 2 H(+)</text>
        <dbReference type="Rhea" id="RHEA:12733"/>
        <dbReference type="ChEBI" id="CHEBI:15378"/>
        <dbReference type="ChEBI" id="CHEBI:16526"/>
        <dbReference type="ChEBI" id="CHEBI:29959"/>
        <dbReference type="ChEBI" id="CHEBI:33019"/>
        <dbReference type="ChEBI" id="CHEBI:57502"/>
        <dbReference type="ChEBI" id="CHEBI:58017"/>
        <dbReference type="EC" id="2.4.2.19"/>
    </reaction>
</comment>
<dbReference type="InterPro" id="IPR037128">
    <property type="entry name" value="Quinolinate_PRibosylTase_N_sf"/>
</dbReference>
<evidence type="ECO:0000256" key="6">
    <source>
        <dbReference type="ARBA" id="ARBA00022676"/>
    </source>
</evidence>
<keyword evidence="7 9" id="KW-0808">Transferase</keyword>
<keyword evidence="13" id="KW-1185">Reference proteome</keyword>
<keyword evidence="6 9" id="KW-0328">Glycosyltransferase</keyword>
<dbReference type="FunFam" id="3.90.1170.20:FF:000001">
    <property type="entry name" value="Nicotinate-nucleotide diphosphorylase (Carboxylating)"/>
    <property type="match status" value="1"/>
</dbReference>
<evidence type="ECO:0000256" key="3">
    <source>
        <dbReference type="ARBA" id="ARBA00009400"/>
    </source>
</evidence>
<dbReference type="GO" id="GO:0004514">
    <property type="term" value="F:nicotinate-nucleotide diphosphorylase (carboxylating) activity"/>
    <property type="evidence" value="ECO:0007669"/>
    <property type="project" value="UniProtKB-EC"/>
</dbReference>
<dbReference type="InterPro" id="IPR004393">
    <property type="entry name" value="NadC"/>
</dbReference>
<accession>A0A2A2H2H8</accession>
<organism evidence="12 13">
    <name type="scientific">Methanobacterium bryantii</name>
    <dbReference type="NCBI Taxonomy" id="2161"/>
    <lineage>
        <taxon>Archaea</taxon>
        <taxon>Methanobacteriati</taxon>
        <taxon>Methanobacteriota</taxon>
        <taxon>Methanomada group</taxon>
        <taxon>Methanobacteria</taxon>
        <taxon>Methanobacteriales</taxon>
        <taxon>Methanobacteriaceae</taxon>
        <taxon>Methanobacterium</taxon>
    </lineage>
</organism>
<feature type="domain" description="Quinolinate phosphoribosyl transferase C-terminal" evidence="10">
    <location>
        <begin position="102"/>
        <end position="274"/>
    </location>
</feature>
<dbReference type="GO" id="GO:0009435">
    <property type="term" value="P:NAD+ biosynthetic process"/>
    <property type="evidence" value="ECO:0007669"/>
    <property type="project" value="UniProtKB-UniPathway"/>
</dbReference>
<dbReference type="GO" id="GO:0034213">
    <property type="term" value="P:quinolinate catabolic process"/>
    <property type="evidence" value="ECO:0007669"/>
    <property type="project" value="TreeGrafter"/>
</dbReference>
<dbReference type="InterPro" id="IPR013785">
    <property type="entry name" value="Aldolase_TIM"/>
</dbReference>
<dbReference type="Pfam" id="PF01729">
    <property type="entry name" value="QRPTase_C"/>
    <property type="match status" value="1"/>
</dbReference>
<dbReference type="CDD" id="cd01572">
    <property type="entry name" value="QPRTase"/>
    <property type="match status" value="1"/>
</dbReference>
<dbReference type="PANTHER" id="PTHR32179:SF3">
    <property type="entry name" value="NICOTINATE-NUCLEOTIDE PYROPHOSPHORYLASE [CARBOXYLATING]"/>
    <property type="match status" value="1"/>
</dbReference>
<dbReference type="Proteomes" id="UP000217784">
    <property type="component" value="Unassembled WGS sequence"/>
</dbReference>
<dbReference type="AlphaFoldDB" id="A0A2A2H2H8"/>
<reference evidence="12 13" key="1">
    <citation type="journal article" date="2017" name="BMC Genomics">
        <title>Genomic analysis of methanogenic archaea reveals a shift towards energy conservation.</title>
        <authorList>
            <person name="Gilmore S.P."/>
            <person name="Henske J.K."/>
            <person name="Sexton J.A."/>
            <person name="Solomon K.V."/>
            <person name="Seppala S."/>
            <person name="Yoo J.I."/>
            <person name="Huyett L.M."/>
            <person name="Pressman A."/>
            <person name="Cogan J.Z."/>
            <person name="Kivenson V."/>
            <person name="Peng X."/>
            <person name="Tan Y."/>
            <person name="Valentine D.L."/>
            <person name="O'Malley M.A."/>
        </authorList>
    </citation>
    <scope>NUCLEOTIDE SEQUENCE [LARGE SCALE GENOMIC DNA]</scope>
    <source>
        <strain evidence="12 13">M.o.H.</strain>
    </source>
</reference>
<dbReference type="NCBIfam" id="TIGR00078">
    <property type="entry name" value="nadC"/>
    <property type="match status" value="1"/>
</dbReference>
<feature type="domain" description="Quinolinate phosphoribosyl transferase N-terminal" evidence="11">
    <location>
        <begin position="17"/>
        <end position="100"/>
    </location>
</feature>
<keyword evidence="5 9" id="KW-0662">Pyridine nucleotide biosynthesis</keyword>
<proteinExistence type="inferred from homology"/>
<dbReference type="SUPFAM" id="SSF51690">
    <property type="entry name" value="Nicotinate/Quinolinate PRTase C-terminal domain-like"/>
    <property type="match status" value="1"/>
</dbReference>
<evidence type="ECO:0000259" key="10">
    <source>
        <dbReference type="Pfam" id="PF01729"/>
    </source>
</evidence>
<dbReference type="RefSeq" id="WP_069582984.1">
    <property type="nucleotide sequence ID" value="NZ_LMVM01000038.1"/>
</dbReference>
<comment type="pathway">
    <text evidence="2 9">Cofactor biosynthesis; NAD(+) biosynthesis; nicotinate D-ribonucleotide from quinolinate: step 1/1.</text>
</comment>
<evidence type="ECO:0000313" key="12">
    <source>
        <dbReference type="EMBL" id="PAV03567.1"/>
    </source>
</evidence>
<comment type="caution">
    <text evidence="12">The sequence shown here is derived from an EMBL/GenBank/DDBJ whole genome shotgun (WGS) entry which is preliminary data.</text>
</comment>
<evidence type="ECO:0000256" key="9">
    <source>
        <dbReference type="PIRNR" id="PIRNR006250"/>
    </source>
</evidence>
<evidence type="ECO:0000256" key="5">
    <source>
        <dbReference type="ARBA" id="ARBA00022642"/>
    </source>
</evidence>
<dbReference type="EC" id="2.4.2.19" evidence="9"/>
<dbReference type="FunFam" id="3.20.20.70:FF:000030">
    <property type="entry name" value="Nicotinate-nucleotide pyrophosphorylase, carboxylating"/>
    <property type="match status" value="1"/>
</dbReference>
<evidence type="ECO:0000256" key="7">
    <source>
        <dbReference type="ARBA" id="ARBA00022679"/>
    </source>
</evidence>
<comment type="function">
    <text evidence="1 9">Involved in the catabolism of quinolinic acid (QA).</text>
</comment>
<sequence length="276" mass="30464">MRDILKQMVYEDIGFEDITSNALIPKDLETKGIIITKEDGIISGIDAVSDLFNEFKIRSSVKKHDGNSVKVNDIIMEIKGNARTVLSLERTALNFLMRMSGIATLTFNTLQKIREVNENIILAGTRKTTPGLQIFEKNAVKVGGGDTHRFRLDDSVLIKDNHIAIVGSIEDAVIMAKKNVSFTKKIEIEVEDEKGAIEAAEAGADIIMLDNMNPQEIDKIISTLESMNLRNDILMEVSGGIKPENIVEYAKTNADIISAGYITHSSKSLDLSLEIL</sequence>
<gene>
    <name evidence="12" type="ORF">ASJ80_01025</name>
</gene>
<evidence type="ECO:0000256" key="4">
    <source>
        <dbReference type="ARBA" id="ARBA00011218"/>
    </source>
</evidence>
<evidence type="ECO:0000256" key="1">
    <source>
        <dbReference type="ARBA" id="ARBA00003237"/>
    </source>
</evidence>
<comment type="subunit">
    <text evidence="4 9">Hexamer formed by 3 homodimers.</text>
</comment>
<dbReference type="Gene3D" id="3.20.20.70">
    <property type="entry name" value="Aldolase class I"/>
    <property type="match status" value="1"/>
</dbReference>
<dbReference type="InterPro" id="IPR036068">
    <property type="entry name" value="Nicotinate_pribotase-like_C"/>
</dbReference>
<protein>
    <recommendedName>
        <fullName evidence="9">Nicotinate-nucleotide pyrophosphorylase [carboxylating]</fullName>
        <ecNumber evidence="9">2.4.2.19</ecNumber>
    </recommendedName>
    <alternativeName>
        <fullName evidence="9">Quinolinate phosphoribosyltransferase [decarboxylating]</fullName>
    </alternativeName>
</protein>
<dbReference type="Gene3D" id="3.90.1170.20">
    <property type="entry name" value="Quinolinate phosphoribosyl transferase, N-terminal domain"/>
    <property type="match status" value="1"/>
</dbReference>
<dbReference type="EMBL" id="LMVM01000038">
    <property type="protein sequence ID" value="PAV03567.1"/>
    <property type="molecule type" value="Genomic_DNA"/>
</dbReference>
<dbReference type="PIRSF" id="PIRSF006250">
    <property type="entry name" value="NadC_ModD"/>
    <property type="match status" value="1"/>
</dbReference>
<evidence type="ECO:0000256" key="8">
    <source>
        <dbReference type="ARBA" id="ARBA00047445"/>
    </source>
</evidence>
<evidence type="ECO:0000313" key="13">
    <source>
        <dbReference type="Proteomes" id="UP000217784"/>
    </source>
</evidence>
<name>A0A2A2H2H8_METBR</name>
<comment type="similarity">
    <text evidence="3 9">Belongs to the NadC/ModD family.</text>
</comment>
<evidence type="ECO:0000256" key="2">
    <source>
        <dbReference type="ARBA" id="ARBA00004893"/>
    </source>
</evidence>